<keyword evidence="2" id="KW-0732">Signal</keyword>
<feature type="region of interest" description="Disordered" evidence="1">
    <location>
        <begin position="240"/>
        <end position="270"/>
    </location>
</feature>
<keyword evidence="4" id="KW-1185">Reference proteome</keyword>
<feature type="compositionally biased region" description="Polar residues" evidence="1">
    <location>
        <begin position="260"/>
        <end position="270"/>
    </location>
</feature>
<sequence>MSIKNKLFATLAGCLLAAGAHAQVKIAVADLTYKDTVRQSFYYEAGYAKSSERASSNERESGFSASASGRYSNDQEAAYVKAAGTYEMIEYGQLRKFTGDIKGALISTRAFRVTQARPYVNPEGGEQIFDVIAQIKKGYYPGADYVLFGVVDSVEWRNDTQPVDNTNTTTILYSLSLGAEFSLINTHTYEVKAAFSAVGDGNDNKIWSSGARLTPNKARVMQQVSQSLAQEVVSQLTQQFGGGVGGSGTEPLDQPGGTAPAQSQGVKVYE</sequence>
<protein>
    <submittedName>
        <fullName evidence="3">Penicillin-binding protein activator LpoB</fullName>
    </submittedName>
</protein>
<reference evidence="3 4" key="1">
    <citation type="submission" date="2018-10" db="EMBL/GenBank/DDBJ databases">
        <title>Paraburkholderia sp. 7MK8-2, isolated from soil.</title>
        <authorList>
            <person name="Gao Z.-H."/>
            <person name="Qiu L.-H."/>
        </authorList>
    </citation>
    <scope>NUCLEOTIDE SEQUENCE [LARGE SCALE GENOMIC DNA]</scope>
    <source>
        <strain evidence="3 4">7MK8-2</strain>
    </source>
</reference>
<organism evidence="3 4">
    <name type="scientific">Trinickia fusca</name>
    <dbReference type="NCBI Taxonomy" id="2419777"/>
    <lineage>
        <taxon>Bacteria</taxon>
        <taxon>Pseudomonadati</taxon>
        <taxon>Pseudomonadota</taxon>
        <taxon>Betaproteobacteria</taxon>
        <taxon>Burkholderiales</taxon>
        <taxon>Burkholderiaceae</taxon>
        <taxon>Trinickia</taxon>
    </lineage>
</organism>
<feature type="signal peptide" evidence="2">
    <location>
        <begin position="1"/>
        <end position="22"/>
    </location>
</feature>
<evidence type="ECO:0000256" key="2">
    <source>
        <dbReference type="SAM" id="SignalP"/>
    </source>
</evidence>
<gene>
    <name evidence="3" type="ORF">D7S89_23165</name>
</gene>
<dbReference type="Proteomes" id="UP000280434">
    <property type="component" value="Unassembled WGS sequence"/>
</dbReference>
<dbReference type="OrthoDB" id="8617715at2"/>
<proteinExistence type="predicted"/>
<evidence type="ECO:0000313" key="4">
    <source>
        <dbReference type="Proteomes" id="UP000280434"/>
    </source>
</evidence>
<dbReference type="AlphaFoldDB" id="A0A494X085"/>
<evidence type="ECO:0000256" key="1">
    <source>
        <dbReference type="SAM" id="MobiDB-lite"/>
    </source>
</evidence>
<feature type="chain" id="PRO_5019729823" evidence="2">
    <location>
        <begin position="23"/>
        <end position="270"/>
    </location>
</feature>
<comment type="caution">
    <text evidence="3">The sequence shown here is derived from an EMBL/GenBank/DDBJ whole genome shotgun (WGS) entry which is preliminary data.</text>
</comment>
<evidence type="ECO:0000313" key="3">
    <source>
        <dbReference type="EMBL" id="RKP44117.1"/>
    </source>
</evidence>
<accession>A0A494X085</accession>
<dbReference type="EMBL" id="RBZV01000014">
    <property type="protein sequence ID" value="RKP44117.1"/>
    <property type="molecule type" value="Genomic_DNA"/>
</dbReference>
<name>A0A494X085_9BURK</name>
<dbReference type="RefSeq" id="WP_121281209.1">
    <property type="nucleotide sequence ID" value="NZ_RBZV01000014.1"/>
</dbReference>